<feature type="transmembrane region" description="Helical" evidence="6">
    <location>
        <begin position="142"/>
        <end position="163"/>
    </location>
</feature>
<proteinExistence type="predicted"/>
<keyword evidence="5" id="KW-0539">Nucleus</keyword>
<keyword evidence="4" id="KW-0804">Transcription</keyword>
<keyword evidence="6" id="KW-0472">Membrane</keyword>
<sequence length="292" mass="32427">MSDKGELDLTGAKQNTGMWLVKLEKWTHVHLMKFSKVKCKSLCLGQVNPQDRYRLRDEGIEGSHMEKSFGELVPKYLSQQWNKASGRGEVGKLRIVNLSLNYIFQSAKGFGILLNALLFPYVLQSYGLLAEAGNISASSKGIGKAAALQISGIYANFQIFLGIIKKANQKKNRKVAVLVYVLLMLGLPELEAVFQVGFQESREEQNYLRPPACHSSFGAAQDTVGFLGCKCTLLGYIELSVKQNPPNDTKIEKTCDLRDSKPQKPDGHWDAFSVGESCMAVLSLGFFVDVHW</sequence>
<dbReference type="Proteomes" id="UP001145742">
    <property type="component" value="Unassembled WGS sequence"/>
</dbReference>
<evidence type="ECO:0000256" key="2">
    <source>
        <dbReference type="ARBA" id="ARBA00023015"/>
    </source>
</evidence>
<evidence type="ECO:0000313" key="8">
    <source>
        <dbReference type="Proteomes" id="UP001145742"/>
    </source>
</evidence>
<dbReference type="EMBL" id="WHWB01032192">
    <property type="protein sequence ID" value="KAJ7426589.1"/>
    <property type="molecule type" value="Genomic_DNA"/>
</dbReference>
<protein>
    <submittedName>
        <fullName evidence="7">Uncharacterized protein</fullName>
    </submittedName>
</protein>
<dbReference type="SUPFAM" id="SSF50916">
    <property type="entry name" value="Rap30/74 interaction domains"/>
    <property type="match status" value="1"/>
</dbReference>
<keyword evidence="3" id="KW-0238">DNA-binding</keyword>
<evidence type="ECO:0000256" key="4">
    <source>
        <dbReference type="ARBA" id="ARBA00023163"/>
    </source>
</evidence>
<feature type="transmembrane region" description="Helical" evidence="6">
    <location>
        <begin position="102"/>
        <end position="122"/>
    </location>
</feature>
<reference evidence="7" key="1">
    <citation type="submission" date="2019-10" db="EMBL/GenBank/DDBJ databases">
        <authorList>
            <person name="Soares A.E.R."/>
            <person name="Aleixo A."/>
            <person name="Schneider P."/>
            <person name="Miyaki C.Y."/>
            <person name="Schneider M.P."/>
            <person name="Mello C."/>
            <person name="Vasconcelos A.T.R."/>
        </authorList>
    </citation>
    <scope>NUCLEOTIDE SEQUENCE</scope>
    <source>
        <tissue evidence="7">Muscle</tissue>
    </source>
</reference>
<evidence type="ECO:0000256" key="6">
    <source>
        <dbReference type="SAM" id="Phobius"/>
    </source>
</evidence>
<name>A0ABQ9DUT8_9PASS</name>
<evidence type="ECO:0000256" key="3">
    <source>
        <dbReference type="ARBA" id="ARBA00023125"/>
    </source>
</evidence>
<organism evidence="7 8">
    <name type="scientific">Willisornis vidua</name>
    <name type="common">Xingu scale-backed antbird</name>
    <dbReference type="NCBI Taxonomy" id="1566151"/>
    <lineage>
        <taxon>Eukaryota</taxon>
        <taxon>Metazoa</taxon>
        <taxon>Chordata</taxon>
        <taxon>Craniata</taxon>
        <taxon>Vertebrata</taxon>
        <taxon>Euteleostomi</taxon>
        <taxon>Archelosauria</taxon>
        <taxon>Archosauria</taxon>
        <taxon>Dinosauria</taxon>
        <taxon>Saurischia</taxon>
        <taxon>Theropoda</taxon>
        <taxon>Coelurosauria</taxon>
        <taxon>Aves</taxon>
        <taxon>Neognathae</taxon>
        <taxon>Neoaves</taxon>
        <taxon>Telluraves</taxon>
        <taxon>Australaves</taxon>
        <taxon>Passeriformes</taxon>
        <taxon>Thamnophilidae</taxon>
        <taxon>Willisornis</taxon>
    </lineage>
</organism>
<evidence type="ECO:0000256" key="5">
    <source>
        <dbReference type="ARBA" id="ARBA00023242"/>
    </source>
</evidence>
<feature type="transmembrane region" description="Helical" evidence="6">
    <location>
        <begin position="175"/>
        <end position="198"/>
    </location>
</feature>
<keyword evidence="6" id="KW-1133">Transmembrane helix</keyword>
<comment type="subcellular location">
    <subcellularLocation>
        <location evidence="1">Nucleus</location>
    </subcellularLocation>
</comment>
<accession>A0ABQ9DUT8</accession>
<comment type="caution">
    <text evidence="7">The sequence shown here is derived from an EMBL/GenBank/DDBJ whole genome shotgun (WGS) entry which is preliminary data.</text>
</comment>
<keyword evidence="6" id="KW-0812">Transmembrane</keyword>
<evidence type="ECO:0000256" key="1">
    <source>
        <dbReference type="ARBA" id="ARBA00004123"/>
    </source>
</evidence>
<keyword evidence="2" id="KW-0805">Transcription regulation</keyword>
<dbReference type="InterPro" id="IPR011039">
    <property type="entry name" value="TFIIF_interaction"/>
</dbReference>
<gene>
    <name evidence="7" type="ORF">WISP_14452</name>
</gene>
<evidence type="ECO:0000313" key="7">
    <source>
        <dbReference type="EMBL" id="KAJ7426589.1"/>
    </source>
</evidence>
<keyword evidence="8" id="KW-1185">Reference proteome</keyword>